<dbReference type="InterPro" id="IPR058532">
    <property type="entry name" value="YjbR/MT2646/Rv2570-like"/>
</dbReference>
<reference evidence="3 4" key="1">
    <citation type="submission" date="2016-10" db="EMBL/GenBank/DDBJ databases">
        <authorList>
            <person name="de Groot N.N."/>
        </authorList>
    </citation>
    <scope>NUCLEOTIDE SEQUENCE [LARGE SCALE GENOMIC DNA]</scope>
    <source>
        <strain evidence="3 4">AR40</strain>
    </source>
</reference>
<dbReference type="SUPFAM" id="SSF142906">
    <property type="entry name" value="YjbR-like"/>
    <property type="match status" value="1"/>
</dbReference>
<feature type="domain" description="TerB-C" evidence="2">
    <location>
        <begin position="589"/>
        <end position="763"/>
    </location>
</feature>
<dbReference type="Pfam" id="PF15615">
    <property type="entry name" value="TerB_C"/>
    <property type="match status" value="1"/>
</dbReference>
<dbReference type="InterPro" id="IPR025266">
    <property type="entry name" value="TerB_N"/>
</dbReference>
<dbReference type="PANTHER" id="PTHR35145">
    <property type="entry name" value="CYTOPLASMIC PROTEIN-RELATED"/>
    <property type="match status" value="1"/>
</dbReference>
<dbReference type="InterPro" id="IPR007351">
    <property type="entry name" value="YjbR"/>
</dbReference>
<evidence type="ECO:0000313" key="3">
    <source>
        <dbReference type="EMBL" id="SEQ99773.1"/>
    </source>
</evidence>
<dbReference type="InterPro" id="IPR038056">
    <property type="entry name" value="YjbR-like_sf"/>
</dbReference>
<proteinExistence type="predicted"/>
<accession>A0A1H9KLP1</accession>
<evidence type="ECO:0000313" key="4">
    <source>
        <dbReference type="Proteomes" id="UP000182584"/>
    </source>
</evidence>
<dbReference type="InterPro" id="IPR028932">
    <property type="entry name" value="TerB-C"/>
</dbReference>
<keyword evidence="3" id="KW-0238">DNA-binding</keyword>
<sequence length="770" mass="89272">MIPSDSLRHEILEYSLNKYNTKPIYPWTLLPEYAVLRHESSLKWYALFMNVDGQRLGLTPGRIYDVIDLRCREEDISSYLGKRGFLPAYHMSKKDWITILLDGSVDLEKIIELLDISFEITRDHKDLSSSSDYKSLGKEDVFFKANSLNNNSGYSHNYFNKSFDTNNNSKYNKAFDINNNSKYVKSFYSDNNYEHNISKDIDIPAKVTFTGTYKDQPLSFGGRRRADESLPPKIAQMKELYNVLDSKPGADGYYFYKQGKFMEDYEEPYDFHGRFTRYFPTYHVMNNDQLQGYFDFRRRFRNGEIDAYSLSGSSIISLSFIYVYLYEILCNIGISDPEEGFRKLLYIDEVFGDKDPSMHEYIQDWLKDYVVYYNLPESLIDGVYDKSFDDSLSTILTYENYIRDVKGDKINSSSENIINDNKTSKDPAFELSEDDVHKIFEAIDALSSYSLKGSLFYKKNPKDMEEITVRAYRNVSLFYQEHNKPMLLEKCFGAKGVYPYHMFRKAIFYDHIHYEDYEYVFSDARIYRCRDGHWSLETFYKADSKSSDLGAICKEIDRICRRKFSFGHPLQQKLNLPLIIQAISDAADTYIKEKEEAAKPKIHIDFGKLSGIRKDAAYTRDQLITEEEMSDEDEFMKFEDEVLASNITESVSNKSVALSDSKLQIGVDDIDIREVISNDNISNDKTVSNDQPSGNLLISEHQMNIVNLLLAGGNVIEYAASNHLMLAIEIDAINEALYDEIGDTVIEFDGDTPELVEDYIYDIKQILGIR</sequence>
<evidence type="ECO:0000259" key="1">
    <source>
        <dbReference type="Pfam" id="PF13208"/>
    </source>
</evidence>
<name>A0A1H9KLP1_BUTFI</name>
<organism evidence="3 4">
    <name type="scientific">Butyrivibrio fibrisolvens</name>
    <dbReference type="NCBI Taxonomy" id="831"/>
    <lineage>
        <taxon>Bacteria</taxon>
        <taxon>Bacillati</taxon>
        <taxon>Bacillota</taxon>
        <taxon>Clostridia</taxon>
        <taxon>Lachnospirales</taxon>
        <taxon>Lachnospiraceae</taxon>
        <taxon>Butyrivibrio</taxon>
    </lineage>
</organism>
<dbReference type="OrthoDB" id="2663344at2"/>
<evidence type="ECO:0000259" key="2">
    <source>
        <dbReference type="Pfam" id="PF15615"/>
    </source>
</evidence>
<dbReference type="PANTHER" id="PTHR35145:SF1">
    <property type="entry name" value="CYTOPLASMIC PROTEIN"/>
    <property type="match status" value="1"/>
</dbReference>
<dbReference type="Pfam" id="PF04237">
    <property type="entry name" value="YjbR"/>
    <property type="match status" value="1"/>
</dbReference>
<dbReference type="EMBL" id="FOGJ01000001">
    <property type="protein sequence ID" value="SEQ99773.1"/>
    <property type="molecule type" value="Genomic_DNA"/>
</dbReference>
<dbReference type="Gene3D" id="3.90.1150.30">
    <property type="match status" value="1"/>
</dbReference>
<gene>
    <name evidence="3" type="ORF">SAMN04487884_10191</name>
</gene>
<protein>
    <submittedName>
        <fullName evidence="3">Predicted DNA-binding protein, MmcQ/YjbR family</fullName>
    </submittedName>
</protein>
<dbReference type="Pfam" id="PF13208">
    <property type="entry name" value="TerB_N"/>
    <property type="match status" value="1"/>
</dbReference>
<feature type="domain" description="TerB N-terminal" evidence="1">
    <location>
        <begin position="227"/>
        <end position="382"/>
    </location>
</feature>
<dbReference type="RefSeq" id="WP_074753709.1">
    <property type="nucleotide sequence ID" value="NZ_FOGJ01000001.1"/>
</dbReference>
<dbReference type="AlphaFoldDB" id="A0A1H9KLP1"/>
<dbReference type="GO" id="GO:0003677">
    <property type="term" value="F:DNA binding"/>
    <property type="evidence" value="ECO:0007669"/>
    <property type="project" value="UniProtKB-KW"/>
</dbReference>
<dbReference type="eggNOG" id="COG2315">
    <property type="taxonomic scope" value="Bacteria"/>
</dbReference>
<dbReference type="Proteomes" id="UP000182584">
    <property type="component" value="Unassembled WGS sequence"/>
</dbReference>